<dbReference type="AlphaFoldDB" id="A0AAE6URR7"/>
<evidence type="ECO:0000313" key="2">
    <source>
        <dbReference type="Proteomes" id="UP000423413"/>
    </source>
</evidence>
<dbReference type="Proteomes" id="UP000423413">
    <property type="component" value="Chromosome"/>
</dbReference>
<reference evidence="1 2" key="1">
    <citation type="submission" date="2019-11" db="EMBL/GenBank/DDBJ databases">
        <title>Complete genome sequence of Pseudomonas syringae pv. coronafaciens isolate B19001 originated in imported oat cereal.</title>
        <authorList>
            <person name="Kim S.M."/>
            <person name="Lee B.C."/>
            <person name="Seo S.J."/>
            <person name="Lee J.E."/>
            <person name="Choi N.J."/>
            <person name="Park J.H."/>
        </authorList>
    </citation>
    <scope>NUCLEOTIDE SEQUENCE [LARGE SCALE GENOMIC DNA]</scope>
    <source>
        <strain evidence="1 2">B19001</strain>
    </source>
</reference>
<dbReference type="AntiFam" id="ANF00261">
    <property type="entry name" value="Protein of unknown function (DUF1534)"/>
</dbReference>
<gene>
    <name evidence="1" type="ORF">GMO17_12705</name>
</gene>
<name>A0AAE6URR7_9PSED</name>
<dbReference type="EMBL" id="CP046441">
    <property type="protein sequence ID" value="QGT84643.1"/>
    <property type="molecule type" value="Genomic_DNA"/>
</dbReference>
<protein>
    <submittedName>
        <fullName evidence="1">DUF1534 domain-containing protein</fullName>
    </submittedName>
</protein>
<accession>A0AAE6URR7</accession>
<evidence type="ECO:0000313" key="1">
    <source>
        <dbReference type="EMBL" id="QGT84643.1"/>
    </source>
</evidence>
<proteinExistence type="predicted"/>
<organism evidence="1 2">
    <name type="scientific">Pseudomonas coronafaciens pv. coronafaciens</name>
    <dbReference type="NCBI Taxonomy" id="235275"/>
    <lineage>
        <taxon>Bacteria</taxon>
        <taxon>Pseudomonadati</taxon>
        <taxon>Pseudomonadota</taxon>
        <taxon>Gammaproteobacteria</taxon>
        <taxon>Pseudomonadales</taxon>
        <taxon>Pseudomonadaceae</taxon>
        <taxon>Pseudomonas</taxon>
        <taxon>Pseudomonas coronafaciens</taxon>
    </lineage>
</organism>
<sequence length="54" mass="6286">MRLSFRTLQRGNALRDALRYISVLRRLFRMSPHTRYLLNQLSVRSHANLAAASS</sequence>